<dbReference type="AlphaFoldDB" id="A0A3G1B252"/>
<reference evidence="2 3" key="1">
    <citation type="journal article" date="2016" name="Sci. Rep.">
        <title>A novel ammonia-oxidizing archaeon from wastewater treatment plant: Its enrichment, physiological and genomic characteristics.</title>
        <authorList>
            <person name="Li Y."/>
            <person name="Ding K."/>
            <person name="Wen X."/>
            <person name="Zhang B."/>
            <person name="Shen B."/>
            <person name="Yang Y."/>
        </authorList>
    </citation>
    <scope>NUCLEOTIDE SEQUENCE [LARGE SCALE GENOMIC DNA]</scope>
    <source>
        <strain evidence="2 3">SAT1</strain>
    </source>
</reference>
<dbReference type="Proteomes" id="UP000266745">
    <property type="component" value="Chromosome"/>
</dbReference>
<organism evidence="2 3">
    <name type="scientific">Candidatus Nitrosotenuis cloacae</name>
    <dbReference type="NCBI Taxonomy" id="1603555"/>
    <lineage>
        <taxon>Archaea</taxon>
        <taxon>Nitrososphaerota</taxon>
        <taxon>Candidatus Nitrosotenuis</taxon>
    </lineage>
</organism>
<protein>
    <submittedName>
        <fullName evidence="2">Uncharacterized protein</fullName>
    </submittedName>
</protein>
<feature type="region of interest" description="Disordered" evidence="1">
    <location>
        <begin position="128"/>
        <end position="149"/>
    </location>
</feature>
<proteinExistence type="predicted"/>
<gene>
    <name evidence="2" type="ORF">SU86_007330</name>
</gene>
<keyword evidence="3" id="KW-1185">Reference proteome</keyword>
<accession>A0A3G1B252</accession>
<sequence>MEKNESDKSKDTDLIFFIKVAKEALKPLIKYPLSTNDIYDHVNQKNFKIPTEEFNRLMNSLVDKGFIESRTQDEISYFGFPDEKNKKSFELDYFPKCNETKLPLDERDGLGHAVKQYFDYIKGERRLDEVKQKPERPGTKPEKPGKPIF</sequence>
<evidence type="ECO:0000313" key="3">
    <source>
        <dbReference type="Proteomes" id="UP000266745"/>
    </source>
</evidence>
<dbReference type="EMBL" id="CP011097">
    <property type="protein sequence ID" value="AJZ76206.2"/>
    <property type="molecule type" value="Genomic_DNA"/>
</dbReference>
<evidence type="ECO:0000313" key="2">
    <source>
        <dbReference type="EMBL" id="AJZ76206.2"/>
    </source>
</evidence>
<evidence type="ECO:0000256" key="1">
    <source>
        <dbReference type="SAM" id="MobiDB-lite"/>
    </source>
</evidence>
<dbReference type="KEGG" id="tah:SU86_007330"/>
<name>A0A3G1B252_9ARCH</name>